<dbReference type="Proteomes" id="UP000001294">
    <property type="component" value="Unassembled WGS sequence"/>
</dbReference>
<feature type="compositionally biased region" description="Polar residues" evidence="1">
    <location>
        <begin position="311"/>
        <end position="323"/>
    </location>
</feature>
<evidence type="ECO:0000313" key="3">
    <source>
        <dbReference type="Proteomes" id="UP000001294"/>
    </source>
</evidence>
<feature type="region of interest" description="Disordered" evidence="1">
    <location>
        <begin position="311"/>
        <end position="364"/>
    </location>
</feature>
<name>B6Q5S2_TALMQ</name>
<dbReference type="VEuPathDB" id="FungiDB:PMAA_023580"/>
<evidence type="ECO:0000256" key="1">
    <source>
        <dbReference type="SAM" id="MobiDB-lite"/>
    </source>
</evidence>
<dbReference type="STRING" id="441960.B6Q5S2"/>
<dbReference type="PhylomeDB" id="B6Q5S2"/>
<accession>B6Q5S2</accession>
<evidence type="ECO:0000313" key="2">
    <source>
        <dbReference type="EMBL" id="EEA27483.1"/>
    </source>
</evidence>
<dbReference type="AlphaFoldDB" id="B6Q5S2"/>
<protein>
    <submittedName>
        <fullName evidence="2">Uncharacterized protein</fullName>
    </submittedName>
</protein>
<gene>
    <name evidence="2" type="ORF">PMAA_023580</name>
</gene>
<reference evidence="3" key="1">
    <citation type="journal article" date="2015" name="Genome Announc.">
        <title>Genome sequence of the AIDS-associated pathogen Penicillium marneffei (ATCC18224) and its near taxonomic relative Talaromyces stipitatus (ATCC10500).</title>
        <authorList>
            <person name="Nierman W.C."/>
            <person name="Fedorova-Abrams N.D."/>
            <person name="Andrianopoulos A."/>
        </authorList>
    </citation>
    <scope>NUCLEOTIDE SEQUENCE [LARGE SCALE GENOMIC DNA]</scope>
    <source>
        <strain evidence="3">ATCC 18224 / CBS 334.59 / QM 7333</strain>
    </source>
</reference>
<dbReference type="OrthoDB" id="5279705at2759"/>
<feature type="compositionally biased region" description="Low complexity" evidence="1">
    <location>
        <begin position="345"/>
        <end position="361"/>
    </location>
</feature>
<dbReference type="HOGENOM" id="CLU_660858_0_0_1"/>
<organism evidence="2 3">
    <name type="scientific">Talaromyces marneffei (strain ATCC 18224 / CBS 334.59 / QM 7333)</name>
    <name type="common">Penicillium marneffei</name>
    <dbReference type="NCBI Taxonomy" id="441960"/>
    <lineage>
        <taxon>Eukaryota</taxon>
        <taxon>Fungi</taxon>
        <taxon>Dikarya</taxon>
        <taxon>Ascomycota</taxon>
        <taxon>Pezizomycotina</taxon>
        <taxon>Eurotiomycetes</taxon>
        <taxon>Eurotiomycetidae</taxon>
        <taxon>Eurotiales</taxon>
        <taxon>Trichocomaceae</taxon>
        <taxon>Talaromyces</taxon>
        <taxon>Talaromyces sect. Talaromyces</taxon>
    </lineage>
</organism>
<keyword evidence="3" id="KW-1185">Reference proteome</keyword>
<sequence length="497" mass="56506">MALLLSSLPQQSITSVPRAPSSLTLIGLSVLLLLMTRATAATASMGVNSLLMGFQMSASVVVDKIASAHLHQKASSTILGIAAPAITRTGDPKRPFGVDNNTFPDFPSARQRRWQIPTKPWISRCLTVKISKYINFRINNFRINNFRINNYNINIDLVFHLFHFYINTNLDFDFYKYLYYASFNNVGDLDEARYFCLGGALMPLVQIRLMEFDISYQLMQVAQSAQVQYIPQTPQQQSYNYRQYSGRFPYTPTSPSPLGFRNVNAQAAISPTMTERNNNLPEGIQDQENASLSPLNKLNSDNSISKPFSFSPAYNTITPPNRRSTYEERFRKSGGSSNAYSRIFGSPSSGGNTPNNSTSTSSKHRQLFLNRVKQNRDEARFGSRGESLMMMEYHSEQQSWDEQMRRRAETLSQQYHIEDGEILNEEYNNDYEDNKDMMLDPEQSALEEFIMEEEDIDLSLVENLPTDENHMRSPAKSVSIFGGDDGDYDDIFMELVD</sequence>
<proteinExistence type="predicted"/>
<dbReference type="EMBL" id="DS995899">
    <property type="protein sequence ID" value="EEA27483.1"/>
    <property type="molecule type" value="Genomic_DNA"/>
</dbReference>